<dbReference type="GO" id="GO:0005886">
    <property type="term" value="C:plasma membrane"/>
    <property type="evidence" value="ECO:0007669"/>
    <property type="project" value="UniProtKB-SubCell"/>
</dbReference>
<keyword evidence="7 12" id="KW-0812">Transmembrane</keyword>
<dbReference type="GO" id="GO:0009103">
    <property type="term" value="P:lipopolysaccharide biosynthetic process"/>
    <property type="evidence" value="ECO:0007669"/>
    <property type="project" value="UniProtKB-UniRule"/>
</dbReference>
<evidence type="ECO:0000256" key="5">
    <source>
        <dbReference type="ARBA" id="ARBA00022519"/>
    </source>
</evidence>
<comment type="similarity">
    <text evidence="12">Belongs to the ArnF family.</text>
</comment>
<keyword evidence="2 12" id="KW-0813">Transport</keyword>
<dbReference type="InterPro" id="IPR022832">
    <property type="entry name" value="Flippase_ArnF"/>
</dbReference>
<keyword evidence="10 12" id="KW-0443">Lipid metabolism</keyword>
<evidence type="ECO:0000256" key="2">
    <source>
        <dbReference type="ARBA" id="ARBA00022448"/>
    </source>
</evidence>
<comment type="caution">
    <text evidence="12">Lacks conserved residue(s) required for the propagation of feature annotation.</text>
</comment>
<keyword evidence="4 12" id="KW-0444">Lipid biosynthesis</keyword>
<evidence type="ECO:0000256" key="9">
    <source>
        <dbReference type="ARBA" id="ARBA00022989"/>
    </source>
</evidence>
<dbReference type="PANTHER" id="PTHR30561:SF9">
    <property type="entry name" value="4-AMINO-4-DEOXY-L-ARABINOSE-PHOSPHOUNDECAPRENOL FLIPPASE SUBUNIT ARNF-RELATED"/>
    <property type="match status" value="1"/>
</dbReference>
<evidence type="ECO:0000256" key="10">
    <source>
        <dbReference type="ARBA" id="ARBA00023098"/>
    </source>
</evidence>
<comment type="caution">
    <text evidence="14">The sequence shown here is derived from an EMBL/GenBank/DDBJ whole genome shotgun (WGS) entry which is preliminary data.</text>
</comment>
<dbReference type="EMBL" id="JXNU01000001">
    <property type="protein sequence ID" value="KKF38078.1"/>
    <property type="molecule type" value="Genomic_DNA"/>
</dbReference>
<keyword evidence="15" id="KW-1185">Reference proteome</keyword>
<evidence type="ECO:0000256" key="8">
    <source>
        <dbReference type="ARBA" id="ARBA00022985"/>
    </source>
</evidence>
<evidence type="ECO:0000256" key="11">
    <source>
        <dbReference type="ARBA" id="ARBA00023136"/>
    </source>
</evidence>
<keyword evidence="3 12" id="KW-1003">Cell membrane</keyword>
<comment type="function">
    <text evidence="12">Translocates 4-amino-4-deoxy-L-arabinose-phosphoundecaprenol (alpha-L-Ara4N-phosphoundecaprenol) from the cytoplasmic to the periplasmic side of the inner membrane.</text>
</comment>
<comment type="subcellular location">
    <subcellularLocation>
        <location evidence="12">Cell inner membrane</location>
        <topology evidence="12">Multi-pass membrane protein</topology>
    </subcellularLocation>
    <subcellularLocation>
        <location evidence="1">Cell membrane</location>
        <topology evidence="1">Multi-pass membrane protein</topology>
    </subcellularLocation>
</comment>
<keyword evidence="9 12" id="KW-1133">Transmembrane helix</keyword>
<dbReference type="AlphaFoldDB" id="A0A0M2KLF7"/>
<dbReference type="PANTHER" id="PTHR30561">
    <property type="entry name" value="SMR FAMILY PROTON-DEPENDENT DRUG EFFLUX TRANSPORTER SUGE"/>
    <property type="match status" value="1"/>
</dbReference>
<feature type="domain" description="EamA" evidence="13">
    <location>
        <begin position="49"/>
        <end position="119"/>
    </location>
</feature>
<feature type="transmembrane region" description="Helical" evidence="12">
    <location>
        <begin position="100"/>
        <end position="121"/>
    </location>
</feature>
<evidence type="ECO:0000256" key="1">
    <source>
        <dbReference type="ARBA" id="ARBA00004651"/>
    </source>
</evidence>
<comment type="pathway">
    <text evidence="12">Bacterial outer membrane biogenesis; lipopolysaccharide biosynthesis.</text>
</comment>
<dbReference type="Pfam" id="PF00892">
    <property type="entry name" value="EamA"/>
    <property type="match status" value="1"/>
</dbReference>
<feature type="transmembrane region" description="Helical" evidence="12">
    <location>
        <begin position="76"/>
        <end position="94"/>
    </location>
</feature>
<sequence length="129" mass="14281">MGVLLALCSVLLVSGAQLLMRWSMMRLPSVSDISLFVNDLLQCSPATLGLACGILAYVLSMFCWFLALQRMALSKAYPLLSLSYVMVWAMAMLLPELNEVFQWAKLVGVLMIFCGLLLVCWPAPTKSEQ</sequence>
<evidence type="ECO:0000256" key="6">
    <source>
        <dbReference type="ARBA" id="ARBA00022556"/>
    </source>
</evidence>
<dbReference type="SUPFAM" id="SSF103481">
    <property type="entry name" value="Multidrug resistance efflux transporter EmrE"/>
    <property type="match status" value="1"/>
</dbReference>
<comment type="subunit">
    <text evidence="12">Heterodimer of ArnE and ArnF.</text>
</comment>
<reference evidence="14" key="1">
    <citation type="submission" date="2015-01" db="EMBL/GenBank/DDBJ databases">
        <title>Erwinia tracheiphila.</title>
        <authorList>
            <person name="Shapiro L.R."/>
        </authorList>
    </citation>
    <scope>NUCLEOTIDE SEQUENCE [LARGE SCALE GENOMIC DNA]</scope>
    <source>
        <strain evidence="14">BuffGH</strain>
    </source>
</reference>
<name>A0A0M2KLF7_9GAMM</name>
<evidence type="ECO:0000256" key="4">
    <source>
        <dbReference type="ARBA" id="ARBA00022516"/>
    </source>
</evidence>
<keyword evidence="6 12" id="KW-0441">Lipid A biosynthesis</keyword>
<dbReference type="InterPro" id="IPR000390">
    <property type="entry name" value="Small_drug/metabolite_transptr"/>
</dbReference>
<keyword evidence="11 12" id="KW-0472">Membrane</keyword>
<proteinExistence type="inferred from homology"/>
<organism evidence="14 15">
    <name type="scientific">Erwinia tracheiphila</name>
    <dbReference type="NCBI Taxonomy" id="65700"/>
    <lineage>
        <taxon>Bacteria</taxon>
        <taxon>Pseudomonadati</taxon>
        <taxon>Pseudomonadota</taxon>
        <taxon>Gammaproteobacteria</taxon>
        <taxon>Enterobacterales</taxon>
        <taxon>Erwiniaceae</taxon>
        <taxon>Erwinia</taxon>
    </lineage>
</organism>
<feature type="transmembrane region" description="Helical" evidence="12">
    <location>
        <begin position="45"/>
        <end position="67"/>
    </location>
</feature>
<dbReference type="Gene3D" id="1.10.3730.20">
    <property type="match status" value="1"/>
</dbReference>
<evidence type="ECO:0000256" key="3">
    <source>
        <dbReference type="ARBA" id="ARBA00022475"/>
    </source>
</evidence>
<keyword evidence="8 12" id="KW-0448">Lipopolysaccharide biosynthesis</keyword>
<gene>
    <name evidence="12" type="primary">arnF</name>
    <name evidence="14" type="ORF">SY86_00665</name>
</gene>
<dbReference type="GO" id="GO:1901505">
    <property type="term" value="F:carbohydrate derivative transmembrane transporter activity"/>
    <property type="evidence" value="ECO:0007669"/>
    <property type="project" value="InterPro"/>
</dbReference>
<dbReference type="NCBIfam" id="NF002816">
    <property type="entry name" value="PRK02971.1-2"/>
    <property type="match status" value="1"/>
</dbReference>
<dbReference type="PATRIC" id="fig|65700.7.peg.173"/>
<keyword evidence="5 12" id="KW-0997">Cell inner membrane</keyword>
<dbReference type="InterPro" id="IPR000620">
    <property type="entry name" value="EamA_dom"/>
</dbReference>
<evidence type="ECO:0000256" key="7">
    <source>
        <dbReference type="ARBA" id="ARBA00022692"/>
    </source>
</evidence>
<evidence type="ECO:0000313" key="14">
    <source>
        <dbReference type="EMBL" id="KKF38078.1"/>
    </source>
</evidence>
<evidence type="ECO:0000313" key="15">
    <source>
        <dbReference type="Proteomes" id="UP000033924"/>
    </source>
</evidence>
<dbReference type="UniPathway" id="UPA00030"/>
<evidence type="ECO:0000259" key="13">
    <source>
        <dbReference type="Pfam" id="PF00892"/>
    </source>
</evidence>
<protein>
    <recommendedName>
        <fullName evidence="12">Probable 4-amino-4-deoxy-L-arabinose-phosphoundecaprenol flippase subunit ArnF</fullName>
        <shortName evidence="12">L-Ara4N-phosphoundecaprenol flippase subunit ArnF</shortName>
    </recommendedName>
    <alternativeName>
        <fullName evidence="12">Undecaprenyl phosphate-aminoarabinose flippase subunit ArnF</fullName>
    </alternativeName>
</protein>
<dbReference type="RefSeq" id="WP_016191886.1">
    <property type="nucleotide sequence ID" value="NZ_CP089932.1"/>
</dbReference>
<dbReference type="InterPro" id="IPR037185">
    <property type="entry name" value="EmrE-like"/>
</dbReference>
<dbReference type="Proteomes" id="UP000033924">
    <property type="component" value="Unassembled WGS sequence"/>
</dbReference>
<dbReference type="GO" id="GO:0009245">
    <property type="term" value="P:lipid A biosynthetic process"/>
    <property type="evidence" value="ECO:0007669"/>
    <property type="project" value="UniProtKB-UniRule"/>
</dbReference>
<accession>A0A0M2KLF7</accession>
<dbReference type="HAMAP" id="MF_00538">
    <property type="entry name" value="Flippase_ArnF"/>
    <property type="match status" value="1"/>
</dbReference>
<evidence type="ECO:0000256" key="12">
    <source>
        <dbReference type="HAMAP-Rule" id="MF_00538"/>
    </source>
</evidence>
<dbReference type="STRING" id="65700.SY86_00665"/>